<evidence type="ECO:0000313" key="2">
    <source>
        <dbReference type="Proteomes" id="UP000327157"/>
    </source>
</evidence>
<dbReference type="Proteomes" id="UP000327157">
    <property type="component" value="Chromosome 15"/>
</dbReference>
<protein>
    <submittedName>
        <fullName evidence="1">Rootletin-like</fullName>
    </submittedName>
</protein>
<reference evidence="1 2" key="1">
    <citation type="submission" date="2019-09" db="EMBL/GenBank/DDBJ databases">
        <authorList>
            <person name="Ou C."/>
        </authorList>
    </citation>
    <scope>NUCLEOTIDE SEQUENCE [LARGE SCALE GENOMIC DNA]</scope>
    <source>
        <strain evidence="1">S2</strain>
        <tissue evidence="1">Leaf</tissue>
    </source>
</reference>
<evidence type="ECO:0000313" key="1">
    <source>
        <dbReference type="EMBL" id="KAB2619464.1"/>
    </source>
</evidence>
<dbReference type="AlphaFoldDB" id="A0A5N5H8I0"/>
<proteinExistence type="predicted"/>
<reference evidence="1 2" key="3">
    <citation type="submission" date="2019-11" db="EMBL/GenBank/DDBJ databases">
        <title>A de novo genome assembly of a pear dwarfing rootstock.</title>
        <authorList>
            <person name="Wang F."/>
            <person name="Wang J."/>
            <person name="Li S."/>
            <person name="Zhang Y."/>
            <person name="Fang M."/>
            <person name="Ma L."/>
            <person name="Zhao Y."/>
            <person name="Jiang S."/>
        </authorList>
    </citation>
    <scope>NUCLEOTIDE SEQUENCE [LARGE SCALE GENOMIC DNA]</scope>
    <source>
        <strain evidence="1">S2</strain>
        <tissue evidence="1">Leaf</tissue>
    </source>
</reference>
<dbReference type="PANTHER" id="PTHR34121">
    <property type="entry name" value="MYOSIN-11"/>
    <property type="match status" value="1"/>
</dbReference>
<name>A0A5N5H8I0_9ROSA</name>
<dbReference type="PANTHER" id="PTHR34121:SF1">
    <property type="entry name" value="FILAMIN-A-INTERACTING PROTEIN 1"/>
    <property type="match status" value="1"/>
</dbReference>
<organism evidence="1 2">
    <name type="scientific">Pyrus ussuriensis x Pyrus communis</name>
    <dbReference type="NCBI Taxonomy" id="2448454"/>
    <lineage>
        <taxon>Eukaryota</taxon>
        <taxon>Viridiplantae</taxon>
        <taxon>Streptophyta</taxon>
        <taxon>Embryophyta</taxon>
        <taxon>Tracheophyta</taxon>
        <taxon>Spermatophyta</taxon>
        <taxon>Magnoliopsida</taxon>
        <taxon>eudicotyledons</taxon>
        <taxon>Gunneridae</taxon>
        <taxon>Pentapetalae</taxon>
        <taxon>rosids</taxon>
        <taxon>fabids</taxon>
        <taxon>Rosales</taxon>
        <taxon>Rosaceae</taxon>
        <taxon>Amygdaloideae</taxon>
        <taxon>Maleae</taxon>
        <taxon>Pyrus</taxon>
    </lineage>
</organism>
<dbReference type="EMBL" id="SMOL01000401">
    <property type="protein sequence ID" value="KAB2619464.1"/>
    <property type="molecule type" value="Genomic_DNA"/>
</dbReference>
<accession>A0A5N5H8I0</accession>
<dbReference type="OrthoDB" id="2019255at2759"/>
<reference evidence="2" key="2">
    <citation type="submission" date="2019-10" db="EMBL/GenBank/DDBJ databases">
        <title>A de novo genome assembly of a pear dwarfing rootstock.</title>
        <authorList>
            <person name="Wang F."/>
            <person name="Wang J."/>
            <person name="Li S."/>
            <person name="Zhang Y."/>
            <person name="Fang M."/>
            <person name="Ma L."/>
            <person name="Zhao Y."/>
            <person name="Jiang S."/>
        </authorList>
    </citation>
    <scope>NUCLEOTIDE SEQUENCE [LARGE SCALE GENOMIC DNA]</scope>
</reference>
<keyword evidence="2" id="KW-1185">Reference proteome</keyword>
<sequence>MYYEKIIYIPIPASCFRTNAGAPCTVPSTRILSVLSLASQPFKSEKMSWLRSAVSKAVEVGNKNNLTRTIRNYTNSVVQHAGQAGAEGAKRFQDQMGGRSFRSVKKSIQRWEEAAVSCRRPERLRDIEKVSAAA</sequence>
<comment type="caution">
    <text evidence="1">The sequence shown here is derived from an EMBL/GenBank/DDBJ whole genome shotgun (WGS) entry which is preliminary data.</text>
</comment>
<gene>
    <name evidence="1" type="ORF">D8674_015333</name>
</gene>